<feature type="transmembrane region" description="Helical" evidence="7">
    <location>
        <begin position="168"/>
        <end position="187"/>
    </location>
</feature>
<feature type="transmembrane region" description="Helical" evidence="7">
    <location>
        <begin position="12"/>
        <end position="36"/>
    </location>
</feature>
<dbReference type="Gene3D" id="1.20.1250.20">
    <property type="entry name" value="MFS general substrate transporter like domains"/>
    <property type="match status" value="1"/>
</dbReference>
<feature type="transmembrane region" description="Helical" evidence="7">
    <location>
        <begin position="362"/>
        <end position="381"/>
    </location>
</feature>
<keyword evidence="6 7" id="KW-0472">Membrane</keyword>
<dbReference type="AlphaFoldDB" id="A0A6N2S2L3"/>
<dbReference type="InterPro" id="IPR036259">
    <property type="entry name" value="MFS_trans_sf"/>
</dbReference>
<dbReference type="GO" id="GO:0005886">
    <property type="term" value="C:plasma membrane"/>
    <property type="evidence" value="ECO:0007669"/>
    <property type="project" value="UniProtKB-SubCell"/>
</dbReference>
<dbReference type="EMBL" id="CACRSY010000007">
    <property type="protein sequence ID" value="VYS87356.1"/>
    <property type="molecule type" value="Genomic_DNA"/>
</dbReference>
<keyword evidence="3" id="KW-1003">Cell membrane</keyword>
<proteinExistence type="predicted"/>
<dbReference type="CDD" id="cd06173">
    <property type="entry name" value="MFS_MefA_like"/>
    <property type="match status" value="1"/>
</dbReference>
<dbReference type="PANTHER" id="PTHR43266">
    <property type="entry name" value="MACROLIDE-EFFLUX PROTEIN"/>
    <property type="match status" value="1"/>
</dbReference>
<feature type="transmembrane region" description="Helical" evidence="7">
    <location>
        <begin position="83"/>
        <end position="105"/>
    </location>
</feature>
<evidence type="ECO:0000256" key="6">
    <source>
        <dbReference type="ARBA" id="ARBA00023136"/>
    </source>
</evidence>
<feature type="transmembrane region" description="Helical" evidence="7">
    <location>
        <begin position="273"/>
        <end position="292"/>
    </location>
</feature>
<evidence type="ECO:0000256" key="1">
    <source>
        <dbReference type="ARBA" id="ARBA00004651"/>
    </source>
</evidence>
<keyword evidence="2" id="KW-0813">Transport</keyword>
<evidence type="ECO:0000313" key="8">
    <source>
        <dbReference type="EMBL" id="VYS87356.1"/>
    </source>
</evidence>
<dbReference type="InterPro" id="IPR011701">
    <property type="entry name" value="MFS"/>
</dbReference>
<feature type="transmembrane region" description="Helical" evidence="7">
    <location>
        <begin position="246"/>
        <end position="266"/>
    </location>
</feature>
<evidence type="ECO:0000256" key="7">
    <source>
        <dbReference type="SAM" id="Phobius"/>
    </source>
</evidence>
<organism evidence="8">
    <name type="scientific">Blautia hansenii</name>
    <name type="common">Ruminococcus hansenii</name>
    <dbReference type="NCBI Taxonomy" id="1322"/>
    <lineage>
        <taxon>Bacteria</taxon>
        <taxon>Bacillati</taxon>
        <taxon>Bacillota</taxon>
        <taxon>Clostridia</taxon>
        <taxon>Lachnospirales</taxon>
        <taxon>Lachnospiraceae</taxon>
        <taxon>Blautia</taxon>
    </lineage>
</organism>
<accession>A0A6N2S2L3</accession>
<keyword evidence="5 7" id="KW-1133">Transmembrane helix</keyword>
<dbReference type="PANTHER" id="PTHR43266:SF10">
    <property type="entry name" value="BACILYSIN EXPORTER BACE-RELATED"/>
    <property type="match status" value="1"/>
</dbReference>
<feature type="transmembrane region" description="Helical" evidence="7">
    <location>
        <begin position="208"/>
        <end position="226"/>
    </location>
</feature>
<dbReference type="SUPFAM" id="SSF103473">
    <property type="entry name" value="MFS general substrate transporter"/>
    <property type="match status" value="1"/>
</dbReference>
<reference evidence="8" key="1">
    <citation type="submission" date="2019-11" db="EMBL/GenBank/DDBJ databases">
        <authorList>
            <person name="Feng L."/>
        </authorList>
    </citation>
    <scope>NUCLEOTIDE SEQUENCE</scope>
    <source>
        <strain evidence="8">BhanseniiLFYP23</strain>
    </source>
</reference>
<keyword evidence="4 7" id="KW-0812">Transmembrane</keyword>
<protein>
    <submittedName>
        <fullName evidence="8">Major Facilitator Superfamily protein</fullName>
    </submittedName>
</protein>
<dbReference type="Pfam" id="PF07690">
    <property type="entry name" value="MFS_1"/>
    <property type="match status" value="1"/>
</dbReference>
<evidence type="ECO:0000256" key="4">
    <source>
        <dbReference type="ARBA" id="ARBA00022692"/>
    </source>
</evidence>
<feature type="transmembrane region" description="Helical" evidence="7">
    <location>
        <begin position="337"/>
        <end position="356"/>
    </location>
</feature>
<gene>
    <name evidence="8" type="ORF">BHLFYP23_01897</name>
</gene>
<comment type="subcellular location">
    <subcellularLocation>
        <location evidence="1">Cell membrane</location>
        <topology evidence="1">Multi-pass membrane protein</topology>
    </subcellularLocation>
</comment>
<evidence type="ECO:0000256" key="5">
    <source>
        <dbReference type="ARBA" id="ARBA00022989"/>
    </source>
</evidence>
<feature type="transmembrane region" description="Helical" evidence="7">
    <location>
        <begin position="42"/>
        <end position="62"/>
    </location>
</feature>
<sequence length="389" mass="42709">MQEKSMRQNLFLMSLAKFLSGFAGYIYDIGIVIYLFSQTKSVAVIGGFFISQFLPALIILFTGKLIDTHNQKMLMFLSNLAKAAVFFLLLFEANIVFIYVATFFMNLLLEFESNTTQALMVNLFAKGNLFKAASVINLLDSASLILAPVCASVIATNFSIQVNLVIDIILYGITGFLYLLLPSGILGNMEKEKEEKKGYASIIKIKRILCTVLFWNFFMLCIGIASPLEISMIEDTLGMSSSWYGIGNTVEGIGMLLASGFVLGIIKKLKPESIILLGLFSAAMSYGVIGIAGNIGVYLFGAGLVGVTSTFCPLGFKTAVQIQSETNLVGRTFTASRFTILITRMIGSLLVGGMLTVWNIRVIYYLLAGFLVVTAVAYYFVNRQKELLH</sequence>
<dbReference type="RefSeq" id="WP_156342032.1">
    <property type="nucleotide sequence ID" value="NZ_CACRSY010000007.1"/>
</dbReference>
<feature type="transmembrane region" description="Helical" evidence="7">
    <location>
        <begin position="298"/>
        <end position="316"/>
    </location>
</feature>
<evidence type="ECO:0000256" key="2">
    <source>
        <dbReference type="ARBA" id="ARBA00022448"/>
    </source>
</evidence>
<evidence type="ECO:0000256" key="3">
    <source>
        <dbReference type="ARBA" id="ARBA00022475"/>
    </source>
</evidence>
<dbReference type="GO" id="GO:0022857">
    <property type="term" value="F:transmembrane transporter activity"/>
    <property type="evidence" value="ECO:0007669"/>
    <property type="project" value="InterPro"/>
</dbReference>
<name>A0A6N2S2L3_BLAHA</name>